<evidence type="ECO:0000259" key="1">
    <source>
        <dbReference type="Pfam" id="PF18705"/>
    </source>
</evidence>
<evidence type="ECO:0000313" key="3">
    <source>
        <dbReference type="Proteomes" id="UP000187425"/>
    </source>
</evidence>
<name>A0A1R0ZJD9_9BACL</name>
<dbReference type="EMBL" id="MPTW01000004">
    <property type="protein sequence ID" value="OME71353.1"/>
    <property type="molecule type" value="Genomic_DNA"/>
</dbReference>
<reference evidence="2 3" key="1">
    <citation type="submission" date="2016-11" db="EMBL/GenBank/DDBJ databases">
        <title>Paenibacillus species isolates.</title>
        <authorList>
            <person name="Beno S.M."/>
        </authorList>
    </citation>
    <scope>NUCLEOTIDE SEQUENCE [LARGE SCALE GENOMIC DNA]</scope>
    <source>
        <strain evidence="2 3">FSL H7-0443</strain>
    </source>
</reference>
<proteinExistence type="predicted"/>
<gene>
    <name evidence="2" type="ORF">BSK65_09880</name>
</gene>
<dbReference type="Gene3D" id="2.60.40.1630">
    <property type="entry name" value="bacillus anthracis domain"/>
    <property type="match status" value="1"/>
</dbReference>
<protein>
    <recommendedName>
        <fullName evidence="1">DUF5643 domain-containing protein</fullName>
    </recommendedName>
</protein>
<dbReference type="AlphaFoldDB" id="A0A1R0ZJD9"/>
<feature type="domain" description="DUF5643" evidence="1">
    <location>
        <begin position="163"/>
        <end position="282"/>
    </location>
</feature>
<dbReference type="Pfam" id="PF18705">
    <property type="entry name" value="DUF5643"/>
    <property type="match status" value="1"/>
</dbReference>
<dbReference type="Proteomes" id="UP000187425">
    <property type="component" value="Unassembled WGS sequence"/>
</dbReference>
<accession>A0A1R0ZJD9</accession>
<comment type="caution">
    <text evidence="2">The sequence shown here is derived from an EMBL/GenBank/DDBJ whole genome shotgun (WGS) entry which is preliminary data.</text>
</comment>
<evidence type="ECO:0000313" key="2">
    <source>
        <dbReference type="EMBL" id="OME71353.1"/>
    </source>
</evidence>
<dbReference type="OrthoDB" id="2549828at2"/>
<organism evidence="2 3">
    <name type="scientific">Paenibacillus odorifer</name>
    <dbReference type="NCBI Taxonomy" id="189426"/>
    <lineage>
        <taxon>Bacteria</taxon>
        <taxon>Bacillati</taxon>
        <taxon>Bacillota</taxon>
        <taxon>Bacilli</taxon>
        <taxon>Bacillales</taxon>
        <taxon>Paenibacillaceae</taxon>
        <taxon>Paenibacillus</taxon>
    </lineage>
</organism>
<dbReference type="InterPro" id="IPR040680">
    <property type="entry name" value="DUF5643"/>
</dbReference>
<sequence>MNSMKPELRKKFAGAALAVTLVMAVTGSGFPSTVSAETSGQSASSNLAITHEGVTLSISKVMFDGNRLDMAFRQEGGTVGKGIIIDIAQIPVLSVNGKRMLYLPYVTSMPKDERAALLSFNIPKDGKPQLADEFKMTIEVYTKSVKEPFTFTVPVKKLNSLATLQPGTTQKSGDFSYTVDYFQMTPLMMELKLHSSGKVPGVAKSKGRSSKMLYDIADEKGNLIQATVSDIDIKRPITANIKEDLFYAASFKAVPKTITIRPFTYTIDAKGDILKDSGKKWIKTYYKDLEMKIAVAK</sequence>